<evidence type="ECO:0000313" key="2">
    <source>
        <dbReference type="WBParaSite" id="Hba_12422"/>
    </source>
</evidence>
<reference evidence="2" key="1">
    <citation type="submission" date="2016-11" db="UniProtKB">
        <authorList>
            <consortium name="WormBaseParasite"/>
        </authorList>
    </citation>
    <scope>IDENTIFICATION</scope>
</reference>
<sequence>MLMQYPAKTSFRMLPTVIVVHENYDHNVDITVITNLERGVANYNNLKARKHEK</sequence>
<organism evidence="1 2">
    <name type="scientific">Heterorhabditis bacteriophora</name>
    <name type="common">Entomopathogenic nematode worm</name>
    <dbReference type="NCBI Taxonomy" id="37862"/>
    <lineage>
        <taxon>Eukaryota</taxon>
        <taxon>Metazoa</taxon>
        <taxon>Ecdysozoa</taxon>
        <taxon>Nematoda</taxon>
        <taxon>Chromadorea</taxon>
        <taxon>Rhabditida</taxon>
        <taxon>Rhabditina</taxon>
        <taxon>Rhabditomorpha</taxon>
        <taxon>Strongyloidea</taxon>
        <taxon>Heterorhabditidae</taxon>
        <taxon>Heterorhabditis</taxon>
    </lineage>
</organism>
<dbReference type="WBParaSite" id="Hba_12422">
    <property type="protein sequence ID" value="Hba_12422"/>
    <property type="gene ID" value="Hba_12422"/>
</dbReference>
<evidence type="ECO:0000313" key="1">
    <source>
        <dbReference type="Proteomes" id="UP000095283"/>
    </source>
</evidence>
<accession>A0A1I7X4A6</accession>
<dbReference type="AlphaFoldDB" id="A0A1I7X4A6"/>
<protein>
    <submittedName>
        <fullName evidence="2">Type II toxin-antitoxin system PemK/MazF family toxin</fullName>
    </submittedName>
</protein>
<name>A0A1I7X4A6_HETBA</name>
<proteinExistence type="predicted"/>
<keyword evidence="1" id="KW-1185">Reference proteome</keyword>
<dbReference type="Proteomes" id="UP000095283">
    <property type="component" value="Unplaced"/>
</dbReference>